<dbReference type="EMBL" id="BAOS01000003">
    <property type="protein sequence ID" value="GAX59473.1"/>
    <property type="molecule type" value="Genomic_DNA"/>
</dbReference>
<dbReference type="Proteomes" id="UP000218542">
    <property type="component" value="Unassembled WGS sequence"/>
</dbReference>
<comment type="caution">
    <text evidence="1">The sequence shown here is derived from an EMBL/GenBank/DDBJ whole genome shotgun (WGS) entry which is preliminary data.</text>
</comment>
<name>A0A286TUD2_9BACT</name>
<dbReference type="InterPro" id="IPR008964">
    <property type="entry name" value="Invasin/intimin_cell_adhesion"/>
</dbReference>
<dbReference type="GO" id="GO:0051213">
    <property type="term" value="F:dioxygenase activity"/>
    <property type="evidence" value="ECO:0007669"/>
    <property type="project" value="UniProtKB-KW"/>
</dbReference>
<sequence length="178" mass="19992">MIDVSDTVSVNVLVLDEDGNPVEGHKVQMIPENDQILSVNIGHSVSDESGYLSFYILGKQQGNSTLTVTDGVVSSQIDVAIRNLIHYILPYFYGEMQLSIVNPTSDVNYAKIQFYENSERFIEPVVVRLEAKEMKTLNLSEELDTVLKDGWAEIHSTELIFGGVWTNKGYLSFKKIDK</sequence>
<keyword evidence="1" id="KW-0560">Oxidoreductase</keyword>
<dbReference type="InterPro" id="IPR013783">
    <property type="entry name" value="Ig-like_fold"/>
</dbReference>
<dbReference type="AlphaFoldDB" id="A0A286TUD2"/>
<organism evidence="1 2">
    <name type="scientific">Candidatus Scalindua japonica</name>
    <dbReference type="NCBI Taxonomy" id="1284222"/>
    <lineage>
        <taxon>Bacteria</taxon>
        <taxon>Pseudomonadati</taxon>
        <taxon>Planctomycetota</taxon>
        <taxon>Candidatus Brocadiia</taxon>
        <taxon>Candidatus Brocadiales</taxon>
        <taxon>Candidatus Scalinduaceae</taxon>
        <taxon>Candidatus Scalindua</taxon>
    </lineage>
</organism>
<gene>
    <name evidence="1" type="ORF">SCALIN_C03_0130</name>
</gene>
<evidence type="ECO:0000313" key="1">
    <source>
        <dbReference type="EMBL" id="GAX59473.1"/>
    </source>
</evidence>
<keyword evidence="1" id="KW-0223">Dioxygenase</keyword>
<reference evidence="2" key="1">
    <citation type="journal article" date="2017" name="Environ. Microbiol. Rep.">
        <title>Genetic Diversity of Marine Anaerobic Ammonium-Oxidizing Bacteria as Revealed by Genomic and Proteomic Analyses of 'Candidatus Scalindua japonica'.</title>
        <authorList>
            <person name="Oshiki M."/>
            <person name="Mizuto K."/>
            <person name="Kimura Z."/>
            <person name="Kindaichi T."/>
            <person name="Satoh H."/>
            <person name="Okabe S."/>
        </authorList>
    </citation>
    <scope>NUCLEOTIDE SEQUENCE [LARGE SCALE GENOMIC DNA]</scope>
    <source>
        <strain evidence="2">husup-a2</strain>
    </source>
</reference>
<evidence type="ECO:0000313" key="2">
    <source>
        <dbReference type="Proteomes" id="UP000218542"/>
    </source>
</evidence>
<protein>
    <submittedName>
        <fullName evidence="1">Carotenoid cleavage dioxygenase 1</fullName>
    </submittedName>
</protein>
<dbReference type="SUPFAM" id="SSF49373">
    <property type="entry name" value="Invasin/intimin cell-adhesion fragments"/>
    <property type="match status" value="1"/>
</dbReference>
<dbReference type="Gene3D" id="2.60.40.10">
    <property type="entry name" value="Immunoglobulins"/>
    <property type="match status" value="1"/>
</dbReference>
<keyword evidence="2" id="KW-1185">Reference proteome</keyword>
<accession>A0A286TUD2</accession>
<proteinExistence type="predicted"/>